<sequence>MVTHTFFFNGPYDETMTLLIEARNYIAFHDAAEHRKLSPQVRLQISYESMRVTSRLTQVMAWLLAQKAVHAGEITKARGASADFALSGGEVCSDETGPDNEELPAGLRSLLERSHRLYMRVERLDRMVSEEVRREAEANGAPDDVGDGADDGAEAGA</sequence>
<dbReference type="EMBL" id="QYUL01000002">
    <property type="protein sequence ID" value="RJF82043.1"/>
    <property type="molecule type" value="Genomic_DNA"/>
</dbReference>
<organism evidence="2 3">
    <name type="scientific">Azospirillum cavernae</name>
    <dbReference type="NCBI Taxonomy" id="2320860"/>
    <lineage>
        <taxon>Bacteria</taxon>
        <taxon>Pseudomonadati</taxon>
        <taxon>Pseudomonadota</taxon>
        <taxon>Alphaproteobacteria</taxon>
        <taxon>Rhodospirillales</taxon>
        <taxon>Azospirillaceae</taxon>
        <taxon>Azospirillum</taxon>
    </lineage>
</organism>
<dbReference type="AlphaFoldDB" id="A0A418VXY1"/>
<gene>
    <name evidence="2" type="ORF">D3877_18380</name>
</gene>
<dbReference type="Gene3D" id="1.10.8.930">
    <property type="entry name" value="Protein of unknown function DUF1465"/>
    <property type="match status" value="1"/>
</dbReference>
<dbReference type="Pfam" id="PF07323">
    <property type="entry name" value="DUF1465"/>
    <property type="match status" value="1"/>
</dbReference>
<evidence type="ECO:0000313" key="2">
    <source>
        <dbReference type="EMBL" id="RJF82043.1"/>
    </source>
</evidence>
<reference evidence="2 3" key="1">
    <citation type="submission" date="2018-09" db="EMBL/GenBank/DDBJ databases">
        <authorList>
            <person name="Zhu H."/>
        </authorList>
    </citation>
    <scope>NUCLEOTIDE SEQUENCE [LARGE SCALE GENOMIC DNA]</scope>
    <source>
        <strain evidence="2 3">K2W22B-5</strain>
    </source>
</reference>
<dbReference type="OrthoDB" id="9799531at2"/>
<keyword evidence="3" id="KW-1185">Reference proteome</keyword>
<name>A0A418VXY1_9PROT</name>
<feature type="compositionally biased region" description="Acidic residues" evidence="1">
    <location>
        <begin position="144"/>
        <end position="157"/>
    </location>
</feature>
<evidence type="ECO:0000256" key="1">
    <source>
        <dbReference type="SAM" id="MobiDB-lite"/>
    </source>
</evidence>
<dbReference type="InterPro" id="IPR038301">
    <property type="entry name" value="AraC-like_sf"/>
</dbReference>
<proteinExistence type="predicted"/>
<dbReference type="RefSeq" id="WP_119832119.1">
    <property type="nucleotide sequence ID" value="NZ_QYUL01000002.1"/>
</dbReference>
<evidence type="ECO:0000313" key="3">
    <source>
        <dbReference type="Proteomes" id="UP000283458"/>
    </source>
</evidence>
<feature type="region of interest" description="Disordered" evidence="1">
    <location>
        <begin position="131"/>
        <end position="157"/>
    </location>
</feature>
<dbReference type="Proteomes" id="UP000283458">
    <property type="component" value="Unassembled WGS sequence"/>
</dbReference>
<protein>
    <submittedName>
        <fullName evidence="2">DUF1465 family protein</fullName>
    </submittedName>
</protein>
<dbReference type="InterPro" id="IPR010848">
    <property type="entry name" value="DUF1465"/>
</dbReference>
<comment type="caution">
    <text evidence="2">The sequence shown here is derived from an EMBL/GenBank/DDBJ whole genome shotgun (WGS) entry which is preliminary data.</text>
</comment>
<accession>A0A418VXY1</accession>